<proteinExistence type="inferred from homology"/>
<dbReference type="Pfam" id="PF05199">
    <property type="entry name" value="GMC_oxred_C"/>
    <property type="match status" value="1"/>
</dbReference>
<dbReference type="AlphaFoldDB" id="A0A4S8MNU8"/>
<evidence type="ECO:0000256" key="12">
    <source>
        <dbReference type="ARBA" id="ARBA00031330"/>
    </source>
</evidence>
<dbReference type="InterPro" id="IPR051473">
    <property type="entry name" value="P2Ox-like"/>
</dbReference>
<keyword evidence="8" id="KW-0274">FAD</keyword>
<evidence type="ECO:0000313" key="15">
    <source>
        <dbReference type="EMBL" id="THV03944.1"/>
    </source>
</evidence>
<dbReference type="NCBIfam" id="TIGR02462">
    <property type="entry name" value="pyranose_ox"/>
    <property type="match status" value="1"/>
</dbReference>
<evidence type="ECO:0000256" key="4">
    <source>
        <dbReference type="ARBA" id="ARBA00011881"/>
    </source>
</evidence>
<evidence type="ECO:0000313" key="16">
    <source>
        <dbReference type="Proteomes" id="UP000297245"/>
    </source>
</evidence>
<dbReference type="Proteomes" id="UP000297245">
    <property type="component" value="Unassembled WGS sequence"/>
</dbReference>
<evidence type="ECO:0000256" key="10">
    <source>
        <dbReference type="ARBA" id="ARBA00030508"/>
    </source>
</evidence>
<accession>A0A4S8MNU8</accession>
<dbReference type="EMBL" id="ML179061">
    <property type="protein sequence ID" value="THV03944.1"/>
    <property type="molecule type" value="Genomic_DNA"/>
</dbReference>
<evidence type="ECO:0000256" key="2">
    <source>
        <dbReference type="ARBA" id="ARBA00001974"/>
    </source>
</evidence>
<reference evidence="15 16" key="1">
    <citation type="journal article" date="2019" name="Nat. Ecol. Evol.">
        <title>Megaphylogeny resolves global patterns of mushroom evolution.</title>
        <authorList>
            <person name="Varga T."/>
            <person name="Krizsan K."/>
            <person name="Foldi C."/>
            <person name="Dima B."/>
            <person name="Sanchez-Garcia M."/>
            <person name="Sanchez-Ramirez S."/>
            <person name="Szollosi G.J."/>
            <person name="Szarkandi J.G."/>
            <person name="Papp V."/>
            <person name="Albert L."/>
            <person name="Andreopoulos W."/>
            <person name="Angelini C."/>
            <person name="Antonin V."/>
            <person name="Barry K.W."/>
            <person name="Bougher N.L."/>
            <person name="Buchanan P."/>
            <person name="Buyck B."/>
            <person name="Bense V."/>
            <person name="Catcheside P."/>
            <person name="Chovatia M."/>
            <person name="Cooper J."/>
            <person name="Damon W."/>
            <person name="Desjardin D."/>
            <person name="Finy P."/>
            <person name="Geml J."/>
            <person name="Haridas S."/>
            <person name="Hughes K."/>
            <person name="Justo A."/>
            <person name="Karasinski D."/>
            <person name="Kautmanova I."/>
            <person name="Kiss B."/>
            <person name="Kocsube S."/>
            <person name="Kotiranta H."/>
            <person name="LaButti K.M."/>
            <person name="Lechner B.E."/>
            <person name="Liimatainen K."/>
            <person name="Lipzen A."/>
            <person name="Lukacs Z."/>
            <person name="Mihaltcheva S."/>
            <person name="Morgado L.N."/>
            <person name="Niskanen T."/>
            <person name="Noordeloos M.E."/>
            <person name="Ohm R.A."/>
            <person name="Ortiz-Santana B."/>
            <person name="Ovrebo C."/>
            <person name="Racz N."/>
            <person name="Riley R."/>
            <person name="Savchenko A."/>
            <person name="Shiryaev A."/>
            <person name="Soop K."/>
            <person name="Spirin V."/>
            <person name="Szebenyi C."/>
            <person name="Tomsovsky M."/>
            <person name="Tulloss R.E."/>
            <person name="Uehling J."/>
            <person name="Grigoriev I.V."/>
            <person name="Vagvolgyi C."/>
            <person name="Papp T."/>
            <person name="Martin F.M."/>
            <person name="Miettinen O."/>
            <person name="Hibbett D.S."/>
            <person name="Nagy L.G."/>
        </authorList>
    </citation>
    <scope>NUCLEOTIDE SEQUENCE [LARGE SCALE GENOMIC DNA]</scope>
    <source>
        <strain evidence="15 16">CBS 962.96</strain>
    </source>
</reference>
<dbReference type="InterPro" id="IPR007867">
    <property type="entry name" value="GMC_OxRtase_C"/>
</dbReference>
<comment type="cofactor">
    <cofactor evidence="2">
        <name>FAD</name>
        <dbReference type="ChEBI" id="CHEBI:57692"/>
    </cofactor>
</comment>
<dbReference type="Pfam" id="PF00732">
    <property type="entry name" value="GMC_oxred_N"/>
    <property type="match status" value="1"/>
</dbReference>
<feature type="domain" description="Glucose-methanol-choline oxidoreductase C-terminal" evidence="14">
    <location>
        <begin position="503"/>
        <end position="557"/>
    </location>
</feature>
<keyword evidence="16" id="KW-1185">Reference proteome</keyword>
<dbReference type="InterPro" id="IPR036188">
    <property type="entry name" value="FAD/NAD-bd_sf"/>
</dbReference>
<dbReference type="GO" id="GO:0050660">
    <property type="term" value="F:flavin adenine dinucleotide binding"/>
    <property type="evidence" value="ECO:0007669"/>
    <property type="project" value="InterPro"/>
</dbReference>
<dbReference type="PANTHER" id="PTHR42784">
    <property type="entry name" value="PYRANOSE 2-OXIDASE"/>
    <property type="match status" value="1"/>
</dbReference>
<sequence length="573" mass="63404">MPSRLNNEDIYNLIQQPVATDLIEKADVVIAGSGPVGMTYARTILEKTKATVLMIEVGSQDSPVIGEHHKNSIKYQKDIDAFVNVIKGALQTVSAPPADTYIPTLVGDGWTPPVSENGTSTLIFQGSNPNQIREKNLKASAVTRTVGGMSTHWTCACPTPHDQEIVNNPIPKDERDKLYEQARKLLNVHNDQYDKDSEGDDISIRHNVVKKTLLENLPGNRKIQSLPLAVERRKDNPTYVTWSGANTILGDPTRFDGRFRLRTETRFTKLVPDKNDPKKITSAKLRDLKNDRDIIAMAKAYVITCGAIGTPQVLANSNLATQIPALGRYLCEQSLSFCQIVMKNEIIDYIDKNPDWKARIEAHRLKHKGDPLPIPFSDPEPQVMIPYTSDFPWHCQIHRDAFSYGDVGPRADARVVVDLRFFGRQEIKKENRVYFAGEATARGEWVAGNTDIYGMPQATFEVERSQKDKTNDQKMMKDMCAVASLLGAYLPGSDPQFMEPGLALHITGTTRIGNNPQESVADPSSRVHGFKDLWVGGNGCIPDSTGSNPTLTSVMIALKGAAAVVELLNDSQK</sequence>
<evidence type="ECO:0000256" key="3">
    <source>
        <dbReference type="ARBA" id="ARBA00010790"/>
    </source>
</evidence>
<evidence type="ECO:0000256" key="11">
    <source>
        <dbReference type="ARBA" id="ARBA00031159"/>
    </source>
</evidence>
<dbReference type="InterPro" id="IPR000172">
    <property type="entry name" value="GMC_OxRdtase_N"/>
</dbReference>
<gene>
    <name evidence="15" type="ORF">K435DRAFT_229406</name>
</gene>
<evidence type="ECO:0000256" key="5">
    <source>
        <dbReference type="ARBA" id="ARBA00013082"/>
    </source>
</evidence>
<dbReference type="EC" id="1.1.3.10" evidence="5"/>
<name>A0A4S8MNU8_DENBC</name>
<evidence type="ECO:0000259" key="14">
    <source>
        <dbReference type="Pfam" id="PF05199"/>
    </source>
</evidence>
<evidence type="ECO:0000256" key="9">
    <source>
        <dbReference type="ARBA" id="ARBA00023002"/>
    </source>
</evidence>
<dbReference type="InterPro" id="IPR012814">
    <property type="entry name" value="P2OX"/>
</dbReference>
<evidence type="ECO:0000256" key="7">
    <source>
        <dbReference type="ARBA" id="ARBA00022630"/>
    </source>
</evidence>
<evidence type="ECO:0000256" key="1">
    <source>
        <dbReference type="ARBA" id="ARBA00000827"/>
    </source>
</evidence>
<evidence type="ECO:0000256" key="6">
    <source>
        <dbReference type="ARBA" id="ARBA00016408"/>
    </source>
</evidence>
<comment type="subunit">
    <text evidence="4">Homotetramer.</text>
</comment>
<dbReference type="PANTHER" id="PTHR42784:SF1">
    <property type="entry name" value="PYRANOSE 2-OXIDASE"/>
    <property type="match status" value="1"/>
</dbReference>
<dbReference type="OrthoDB" id="269227at2759"/>
<keyword evidence="9" id="KW-0560">Oxidoreductase</keyword>
<dbReference type="SUPFAM" id="SSF54373">
    <property type="entry name" value="FAD-linked reductases, C-terminal domain"/>
    <property type="match status" value="1"/>
</dbReference>
<dbReference type="Gene3D" id="3.50.50.60">
    <property type="entry name" value="FAD/NAD(P)-binding domain"/>
    <property type="match status" value="2"/>
</dbReference>
<evidence type="ECO:0000256" key="8">
    <source>
        <dbReference type="ARBA" id="ARBA00022827"/>
    </source>
</evidence>
<comment type="similarity">
    <text evidence="3">Belongs to the GMC oxidoreductase family.</text>
</comment>
<keyword evidence="7" id="KW-0285">Flavoprotein</keyword>
<protein>
    <recommendedName>
        <fullName evidence="6">Pyranose 2-oxidase</fullName>
        <ecNumber evidence="5">1.1.3.10</ecNumber>
    </recommendedName>
    <alternativeName>
        <fullName evidence="11">FAD-oxidoreductase</fullName>
    </alternativeName>
    <alternativeName>
        <fullName evidence="10">Glucose 2-oxidase</fullName>
    </alternativeName>
    <alternativeName>
        <fullName evidence="12">Pyranose:oxygen 2-oxidoreductase</fullName>
    </alternativeName>
</protein>
<dbReference type="GO" id="GO:0050233">
    <property type="term" value="F:pyranose oxidase activity"/>
    <property type="evidence" value="ECO:0007669"/>
    <property type="project" value="UniProtKB-EC"/>
</dbReference>
<feature type="domain" description="Glucose-methanol-choline oxidoreductase N-terminal" evidence="13">
    <location>
        <begin position="241"/>
        <end position="331"/>
    </location>
</feature>
<organism evidence="15 16">
    <name type="scientific">Dendrothele bispora (strain CBS 962.96)</name>
    <dbReference type="NCBI Taxonomy" id="1314807"/>
    <lineage>
        <taxon>Eukaryota</taxon>
        <taxon>Fungi</taxon>
        <taxon>Dikarya</taxon>
        <taxon>Basidiomycota</taxon>
        <taxon>Agaricomycotina</taxon>
        <taxon>Agaricomycetes</taxon>
        <taxon>Agaricomycetidae</taxon>
        <taxon>Agaricales</taxon>
        <taxon>Agaricales incertae sedis</taxon>
        <taxon>Dendrothele</taxon>
    </lineage>
</organism>
<evidence type="ECO:0000259" key="13">
    <source>
        <dbReference type="Pfam" id="PF00732"/>
    </source>
</evidence>
<dbReference type="SUPFAM" id="SSF51905">
    <property type="entry name" value="FAD/NAD(P)-binding domain"/>
    <property type="match status" value="1"/>
</dbReference>
<comment type="catalytic activity">
    <reaction evidence="1">
        <text>D-glucose + O2 = 2-dehydro-D-glucose + H2O2</text>
        <dbReference type="Rhea" id="RHEA:10552"/>
        <dbReference type="ChEBI" id="CHEBI:4167"/>
        <dbReference type="ChEBI" id="CHEBI:15379"/>
        <dbReference type="ChEBI" id="CHEBI:16240"/>
        <dbReference type="ChEBI" id="CHEBI:16609"/>
        <dbReference type="EC" id="1.1.3.10"/>
    </reaction>
</comment>